<comment type="pathway">
    <text evidence="1">Lipid metabolism.</text>
</comment>
<organism evidence="10 11">
    <name type="scientific">Paludibacterium paludis</name>
    <dbReference type="NCBI Taxonomy" id="1225769"/>
    <lineage>
        <taxon>Bacteria</taxon>
        <taxon>Pseudomonadati</taxon>
        <taxon>Pseudomonadota</taxon>
        <taxon>Betaproteobacteria</taxon>
        <taxon>Neisseriales</taxon>
        <taxon>Chromobacteriaceae</taxon>
        <taxon>Paludibacterium</taxon>
    </lineage>
</organism>
<evidence type="ECO:0000259" key="9">
    <source>
        <dbReference type="Pfam" id="PF02803"/>
    </source>
</evidence>
<evidence type="ECO:0000259" key="8">
    <source>
        <dbReference type="Pfam" id="PF00108"/>
    </source>
</evidence>
<evidence type="ECO:0000256" key="3">
    <source>
        <dbReference type="ARBA" id="ARBA00022679"/>
    </source>
</evidence>
<dbReference type="CDD" id="cd00751">
    <property type="entry name" value="thiolase"/>
    <property type="match status" value="1"/>
</dbReference>
<dbReference type="GO" id="GO:0005737">
    <property type="term" value="C:cytoplasm"/>
    <property type="evidence" value="ECO:0007669"/>
    <property type="project" value="UniProtKB-ARBA"/>
</dbReference>
<evidence type="ECO:0000256" key="7">
    <source>
        <dbReference type="RuleBase" id="RU003557"/>
    </source>
</evidence>
<dbReference type="InterPro" id="IPR020617">
    <property type="entry name" value="Thiolase_C"/>
</dbReference>
<dbReference type="InterPro" id="IPR020616">
    <property type="entry name" value="Thiolase_N"/>
</dbReference>
<keyword evidence="3 7" id="KW-0808">Transferase</keyword>
<dbReference type="Proteomes" id="UP000645257">
    <property type="component" value="Unassembled WGS sequence"/>
</dbReference>
<keyword evidence="11" id="KW-1185">Reference proteome</keyword>
<evidence type="ECO:0000256" key="6">
    <source>
        <dbReference type="PIRSR" id="PIRSR000429-1"/>
    </source>
</evidence>
<dbReference type="PROSITE" id="PS00737">
    <property type="entry name" value="THIOLASE_2"/>
    <property type="match status" value="1"/>
</dbReference>
<dbReference type="PANTHER" id="PTHR43853:SF21">
    <property type="entry name" value="STEROID 3-KETOACYL-COA THIOLASE"/>
    <property type="match status" value="1"/>
</dbReference>
<reference evidence="10" key="1">
    <citation type="journal article" date="2014" name="Int. J. Syst. Evol. Microbiol.">
        <title>Complete genome sequence of Corynebacterium casei LMG S-19264T (=DSM 44701T), isolated from a smear-ripened cheese.</title>
        <authorList>
            <consortium name="US DOE Joint Genome Institute (JGI-PGF)"/>
            <person name="Walter F."/>
            <person name="Albersmeier A."/>
            <person name="Kalinowski J."/>
            <person name="Ruckert C."/>
        </authorList>
    </citation>
    <scope>NUCLEOTIDE SEQUENCE</scope>
    <source>
        <strain evidence="10">KCTC 32182</strain>
    </source>
</reference>
<dbReference type="GO" id="GO:0003988">
    <property type="term" value="F:acetyl-CoA C-acyltransferase activity"/>
    <property type="evidence" value="ECO:0007669"/>
    <property type="project" value="UniProtKB-EC"/>
</dbReference>
<evidence type="ECO:0000256" key="2">
    <source>
        <dbReference type="ARBA" id="ARBA00010982"/>
    </source>
</evidence>
<dbReference type="NCBIfam" id="TIGR01930">
    <property type="entry name" value="AcCoA-C-Actrans"/>
    <property type="match status" value="1"/>
</dbReference>
<dbReference type="InterPro" id="IPR050215">
    <property type="entry name" value="Thiolase-like_sf_Thiolase"/>
</dbReference>
<feature type="active site" description="Proton acceptor" evidence="6">
    <location>
        <position position="355"/>
    </location>
</feature>
<feature type="active site" description="Proton acceptor" evidence="6">
    <location>
        <position position="386"/>
    </location>
</feature>
<accession>A0A918P4P9</accession>
<dbReference type="EC" id="2.3.1.16" evidence="5"/>
<reference evidence="10" key="2">
    <citation type="submission" date="2020-09" db="EMBL/GenBank/DDBJ databases">
        <authorList>
            <person name="Sun Q."/>
            <person name="Kim S."/>
        </authorList>
    </citation>
    <scope>NUCLEOTIDE SEQUENCE</scope>
    <source>
        <strain evidence="10">KCTC 32182</strain>
    </source>
</reference>
<evidence type="ECO:0000313" key="11">
    <source>
        <dbReference type="Proteomes" id="UP000645257"/>
    </source>
</evidence>
<keyword evidence="4 7" id="KW-0012">Acyltransferase</keyword>
<dbReference type="PANTHER" id="PTHR43853">
    <property type="entry name" value="3-KETOACYL-COA THIOLASE, PEROXISOMAL"/>
    <property type="match status" value="1"/>
</dbReference>
<dbReference type="Pfam" id="PF00108">
    <property type="entry name" value="Thiolase_N"/>
    <property type="match status" value="1"/>
</dbReference>
<sequence>MVKQVQEAYIVAATRTPVGKAPRGMMRHVRPDDMLAHVITGALAQVPGLDPNLISDCVVGCAFPEAEQGLNMARIGVLLAGLPDTVGGITINRYCSSGINAVQIAADRIRMGEADVVIAAGSESMSMVPMMGNKVSLNPEVFAKDENYAIAYGMGLTAEKVAQQWGVSREDQDAFAVESHRRALAAIDSGAFKSEITPLPATYRIPNLETGEVQLVNKLLDTDEGPRRETSLEGLAKLKTVFDAKGSVTAGNSSQMSDGAGAVIIVSERILKEFNLTPIGRYVTFSVKGVPPAIMGIGPKEAIPAALKQAGLAQSDMKWIELNEAFAAQALAVIRDLELDTSLVNPHGGAIALGHPLGATGAIRTATLLHGMRGRGQKGYGMVTMCIGTGMGAAGIIEVL</sequence>
<dbReference type="PIRSF" id="PIRSF000429">
    <property type="entry name" value="Ac-CoA_Ac_transf"/>
    <property type="match status" value="1"/>
</dbReference>
<feature type="active site" description="Acyl-thioester intermediate" evidence="6">
    <location>
        <position position="95"/>
    </location>
</feature>
<evidence type="ECO:0000313" key="10">
    <source>
        <dbReference type="EMBL" id="GGY17328.1"/>
    </source>
</evidence>
<dbReference type="GO" id="GO:0006635">
    <property type="term" value="P:fatty acid beta-oxidation"/>
    <property type="evidence" value="ECO:0007669"/>
    <property type="project" value="TreeGrafter"/>
</dbReference>
<evidence type="ECO:0000256" key="1">
    <source>
        <dbReference type="ARBA" id="ARBA00005189"/>
    </source>
</evidence>
<evidence type="ECO:0000256" key="5">
    <source>
        <dbReference type="ARBA" id="ARBA00024073"/>
    </source>
</evidence>
<gene>
    <name evidence="10" type="ORF">GCM10011289_20900</name>
</gene>
<feature type="domain" description="Thiolase N-terminal" evidence="8">
    <location>
        <begin position="9"/>
        <end position="268"/>
    </location>
</feature>
<dbReference type="Pfam" id="PF02803">
    <property type="entry name" value="Thiolase_C"/>
    <property type="match status" value="1"/>
</dbReference>
<dbReference type="GO" id="GO:0010124">
    <property type="term" value="P:phenylacetate catabolic process"/>
    <property type="evidence" value="ECO:0007669"/>
    <property type="project" value="TreeGrafter"/>
</dbReference>
<dbReference type="AlphaFoldDB" id="A0A918P4P9"/>
<dbReference type="InterPro" id="IPR020613">
    <property type="entry name" value="Thiolase_CS"/>
</dbReference>
<dbReference type="EMBL" id="BMYX01000011">
    <property type="protein sequence ID" value="GGY17328.1"/>
    <property type="molecule type" value="Genomic_DNA"/>
</dbReference>
<comment type="similarity">
    <text evidence="2 7">Belongs to the thiolase-like superfamily. Thiolase family.</text>
</comment>
<feature type="domain" description="Thiolase C-terminal" evidence="9">
    <location>
        <begin position="277"/>
        <end position="398"/>
    </location>
</feature>
<comment type="caution">
    <text evidence="10">The sequence shown here is derived from an EMBL/GenBank/DDBJ whole genome shotgun (WGS) entry which is preliminary data.</text>
</comment>
<dbReference type="RefSeq" id="WP_189534046.1">
    <property type="nucleotide sequence ID" value="NZ_BMYX01000011.1"/>
</dbReference>
<dbReference type="SUPFAM" id="SSF53901">
    <property type="entry name" value="Thiolase-like"/>
    <property type="match status" value="2"/>
</dbReference>
<evidence type="ECO:0000256" key="4">
    <source>
        <dbReference type="ARBA" id="ARBA00023315"/>
    </source>
</evidence>
<dbReference type="InterPro" id="IPR020610">
    <property type="entry name" value="Thiolase_AS"/>
</dbReference>
<dbReference type="InterPro" id="IPR016039">
    <property type="entry name" value="Thiolase-like"/>
</dbReference>
<proteinExistence type="inferred from homology"/>
<dbReference type="InterPro" id="IPR020615">
    <property type="entry name" value="Thiolase_acyl_enz_int_AS"/>
</dbReference>
<dbReference type="FunFam" id="3.40.47.10:FF:000010">
    <property type="entry name" value="Acetyl-CoA acetyltransferase (Thiolase)"/>
    <property type="match status" value="1"/>
</dbReference>
<protein>
    <recommendedName>
        <fullName evidence="5">acetyl-CoA C-acyltransferase</fullName>
        <ecNumber evidence="5">2.3.1.16</ecNumber>
    </recommendedName>
</protein>
<name>A0A918P4P9_9NEIS</name>
<dbReference type="Gene3D" id="3.40.47.10">
    <property type="match status" value="1"/>
</dbReference>
<dbReference type="PROSITE" id="PS00099">
    <property type="entry name" value="THIOLASE_3"/>
    <property type="match status" value="1"/>
</dbReference>
<dbReference type="InterPro" id="IPR002155">
    <property type="entry name" value="Thiolase"/>
</dbReference>
<dbReference type="NCBIfam" id="NF006553">
    <property type="entry name" value="PRK09052.1"/>
    <property type="match status" value="1"/>
</dbReference>
<dbReference type="PROSITE" id="PS00098">
    <property type="entry name" value="THIOLASE_1"/>
    <property type="match status" value="1"/>
</dbReference>